<feature type="signal peptide" evidence="3">
    <location>
        <begin position="1"/>
        <end position="29"/>
    </location>
</feature>
<dbReference type="Pfam" id="PF00263">
    <property type="entry name" value="Secretin"/>
    <property type="match status" value="1"/>
</dbReference>
<dbReference type="RefSeq" id="WP_182219180.1">
    <property type="nucleotide sequence ID" value="NZ_JACEZS010000014.1"/>
</dbReference>
<evidence type="ECO:0000313" key="7">
    <source>
        <dbReference type="Proteomes" id="UP000566711"/>
    </source>
</evidence>
<dbReference type="GO" id="GO:0015627">
    <property type="term" value="C:type II protein secretion system complex"/>
    <property type="evidence" value="ECO:0007669"/>
    <property type="project" value="TreeGrafter"/>
</dbReference>
<comment type="similarity">
    <text evidence="1">Belongs to the bacterial secretin family.</text>
</comment>
<feature type="domain" description="Pilus formation protein N-terminal" evidence="5">
    <location>
        <begin position="72"/>
        <end position="139"/>
    </location>
</feature>
<dbReference type="InterPro" id="IPR001775">
    <property type="entry name" value="GspD/PilQ"/>
</dbReference>
<keyword evidence="7" id="KW-1185">Reference proteome</keyword>
<gene>
    <name evidence="6" type="ORF">H3H36_16435</name>
</gene>
<feature type="region of interest" description="Disordered" evidence="2">
    <location>
        <begin position="494"/>
        <end position="520"/>
    </location>
</feature>
<feature type="domain" description="Type II/III secretion system secretin-like" evidence="4">
    <location>
        <begin position="299"/>
        <end position="467"/>
    </location>
</feature>
<protein>
    <submittedName>
        <fullName evidence="6">Type II and III secretion system protein family protein</fullName>
    </submittedName>
</protein>
<keyword evidence="3" id="KW-0732">Signal</keyword>
<organism evidence="6 7">
    <name type="scientific">Rugamonas fusca</name>
    <dbReference type="NCBI Taxonomy" id="2758568"/>
    <lineage>
        <taxon>Bacteria</taxon>
        <taxon>Pseudomonadati</taxon>
        <taxon>Pseudomonadota</taxon>
        <taxon>Betaproteobacteria</taxon>
        <taxon>Burkholderiales</taxon>
        <taxon>Oxalobacteraceae</taxon>
        <taxon>Telluria group</taxon>
        <taxon>Rugamonas</taxon>
    </lineage>
</organism>
<evidence type="ECO:0000256" key="1">
    <source>
        <dbReference type="RuleBase" id="RU004003"/>
    </source>
</evidence>
<dbReference type="GO" id="GO:0009306">
    <property type="term" value="P:protein secretion"/>
    <property type="evidence" value="ECO:0007669"/>
    <property type="project" value="InterPro"/>
</dbReference>
<dbReference type="InterPro" id="IPR050810">
    <property type="entry name" value="Bact_Secretion_Sys_Channel"/>
</dbReference>
<proteinExistence type="inferred from homology"/>
<feature type="compositionally biased region" description="Low complexity" evidence="2">
    <location>
        <begin position="504"/>
        <end position="520"/>
    </location>
</feature>
<evidence type="ECO:0000256" key="3">
    <source>
        <dbReference type="SAM" id="SignalP"/>
    </source>
</evidence>
<evidence type="ECO:0000313" key="6">
    <source>
        <dbReference type="EMBL" id="MBA5606946.1"/>
    </source>
</evidence>
<evidence type="ECO:0000256" key="2">
    <source>
        <dbReference type="SAM" id="MobiDB-lite"/>
    </source>
</evidence>
<dbReference type="PANTHER" id="PTHR30332">
    <property type="entry name" value="PROBABLE GENERAL SECRETION PATHWAY PROTEIN D"/>
    <property type="match status" value="1"/>
</dbReference>
<evidence type="ECO:0000259" key="4">
    <source>
        <dbReference type="Pfam" id="PF00263"/>
    </source>
</evidence>
<reference evidence="6 7" key="1">
    <citation type="submission" date="2020-07" db="EMBL/GenBank/DDBJ databases">
        <title>Novel species isolated from subtropical streams in China.</title>
        <authorList>
            <person name="Lu H."/>
        </authorList>
    </citation>
    <scope>NUCLEOTIDE SEQUENCE [LARGE SCALE GENOMIC DNA]</scope>
    <source>
        <strain evidence="6 7">FT3S</strain>
    </source>
</reference>
<accession>A0A7W2EJ77</accession>
<feature type="region of interest" description="Disordered" evidence="2">
    <location>
        <begin position="34"/>
        <end position="58"/>
    </location>
</feature>
<dbReference type="InterPro" id="IPR032789">
    <property type="entry name" value="T2SS-T3SS_pil_N"/>
</dbReference>
<name>A0A7W2EJ77_9BURK</name>
<feature type="chain" id="PRO_5031360740" evidence="3">
    <location>
        <begin position="30"/>
        <end position="520"/>
    </location>
</feature>
<dbReference type="PRINTS" id="PR00811">
    <property type="entry name" value="BCTERIALGSPD"/>
</dbReference>
<dbReference type="EMBL" id="JACEZS010000014">
    <property type="protein sequence ID" value="MBA5606946.1"/>
    <property type="molecule type" value="Genomic_DNA"/>
</dbReference>
<evidence type="ECO:0000259" key="5">
    <source>
        <dbReference type="Pfam" id="PF13629"/>
    </source>
</evidence>
<dbReference type="AlphaFoldDB" id="A0A7W2EJ77"/>
<sequence length="520" mass="53574">MKTLRCIKTSTALPLSLVLAGLLTTATYAATEPAAATAPAKPAKPARAAKAGKPATTPAAVPAHVPTIEIAPEVHLAEGKSTLMHLPYAASRLSVGDARVADVILLKPDEVYMLGKTPGSTNLTLWSKQGDATIVDLSVGVDTAALQARYQQLLPGEKDLHITAAADTLVLSGTVSDVVRADQAMALATAYVQRGARAGAGTGGGTGGAGAAGGDSGAAGASPKVVNLLKIAAPQQVMLEVKVAEVSKTLVDQLGASLGMSRTAGSWTYTLLSNMLSNNPGKLDAFNNRNGNFASLDAQKRDGLVKVLAEPTIMAISGQEASFLAGGKIFIPVAQNNNGATQTITLEEKEFGVAVKFTPTVLDGGRINLKVAPEVSDLNKEGVGITATGVNTTAILPSFTTRRATTTVQLFDGQSFAIGGLIKNNVTTSIKAFPGLGEIPVLGALFRSSDFQTDRSELVFIVTPRLVQPLPADYKLPTDGYIQPSRGEFFLQGKLEGQPPAQPGPAHQPAAPAAGGFDVK</sequence>
<dbReference type="Pfam" id="PF13629">
    <property type="entry name" value="T2SS-T3SS_pil_N"/>
    <property type="match status" value="1"/>
</dbReference>
<comment type="caution">
    <text evidence="6">The sequence shown here is derived from an EMBL/GenBank/DDBJ whole genome shotgun (WGS) entry which is preliminary data.</text>
</comment>
<dbReference type="InterPro" id="IPR004846">
    <property type="entry name" value="T2SS/T3SS_dom"/>
</dbReference>
<dbReference type="Proteomes" id="UP000566711">
    <property type="component" value="Unassembled WGS sequence"/>
</dbReference>
<dbReference type="PANTHER" id="PTHR30332:SF17">
    <property type="entry name" value="TYPE IV PILIATION SYSTEM PROTEIN DR_0774-RELATED"/>
    <property type="match status" value="1"/>
</dbReference>